<dbReference type="InterPro" id="IPR019734">
    <property type="entry name" value="TPR_rpt"/>
</dbReference>
<evidence type="ECO:0000256" key="2">
    <source>
        <dbReference type="ARBA" id="ARBA00022737"/>
    </source>
</evidence>
<dbReference type="EMBL" id="CAJOBD010000597">
    <property type="protein sequence ID" value="CAF3694141.1"/>
    <property type="molecule type" value="Genomic_DNA"/>
</dbReference>
<reference evidence="9" key="1">
    <citation type="submission" date="2021-02" db="EMBL/GenBank/DDBJ databases">
        <authorList>
            <person name="Nowell W R."/>
        </authorList>
    </citation>
    <scope>NUCLEOTIDE SEQUENCE</scope>
</reference>
<dbReference type="CDD" id="cd16449">
    <property type="entry name" value="RING-HC"/>
    <property type="match status" value="1"/>
</dbReference>
<evidence type="ECO:0000256" key="6">
    <source>
        <dbReference type="PROSITE-ProRule" id="PRU00175"/>
    </source>
</evidence>
<keyword evidence="1" id="KW-0479">Metal-binding</keyword>
<feature type="repeat" description="TPR" evidence="7">
    <location>
        <begin position="247"/>
        <end position="280"/>
    </location>
</feature>
<feature type="repeat" description="TPR" evidence="7">
    <location>
        <begin position="327"/>
        <end position="360"/>
    </location>
</feature>
<evidence type="ECO:0000313" key="10">
    <source>
        <dbReference type="EMBL" id="CAF3694141.1"/>
    </source>
</evidence>
<dbReference type="Gene3D" id="1.25.40.10">
    <property type="entry name" value="Tetratricopeptide repeat domain"/>
    <property type="match status" value="3"/>
</dbReference>
<keyword evidence="3 6" id="KW-0863">Zinc-finger</keyword>
<accession>A0A814BAE0</accession>
<dbReference type="PROSITE" id="PS50293">
    <property type="entry name" value="TPR_REGION"/>
    <property type="match status" value="1"/>
</dbReference>
<dbReference type="GO" id="GO:0008270">
    <property type="term" value="F:zinc ion binding"/>
    <property type="evidence" value="ECO:0007669"/>
    <property type="project" value="UniProtKB-KW"/>
</dbReference>
<dbReference type="SUPFAM" id="SSF48452">
    <property type="entry name" value="TPR-like"/>
    <property type="match status" value="3"/>
</dbReference>
<proteinExistence type="predicted"/>
<keyword evidence="5" id="KW-0862">Zinc</keyword>
<dbReference type="SUPFAM" id="SSF49599">
    <property type="entry name" value="TRAF domain-like"/>
    <property type="match status" value="1"/>
</dbReference>
<protein>
    <recommendedName>
        <fullName evidence="8">RING-type domain-containing protein</fullName>
    </recommendedName>
</protein>
<keyword evidence="2" id="KW-0677">Repeat</keyword>
<dbReference type="InterPro" id="IPR018957">
    <property type="entry name" value="Znf_C3HC4_RING-type"/>
</dbReference>
<gene>
    <name evidence="10" type="ORF">JBS370_LOCUS9057</name>
    <name evidence="9" type="ORF">ZHD862_LOCUS8649</name>
</gene>
<dbReference type="InterPro" id="IPR013083">
    <property type="entry name" value="Znf_RING/FYVE/PHD"/>
</dbReference>
<dbReference type="AlphaFoldDB" id="A0A814BAE0"/>
<organism evidence="9 11">
    <name type="scientific">Rotaria sordida</name>
    <dbReference type="NCBI Taxonomy" id="392033"/>
    <lineage>
        <taxon>Eukaryota</taxon>
        <taxon>Metazoa</taxon>
        <taxon>Spiralia</taxon>
        <taxon>Gnathifera</taxon>
        <taxon>Rotifera</taxon>
        <taxon>Eurotatoria</taxon>
        <taxon>Bdelloidea</taxon>
        <taxon>Philodinida</taxon>
        <taxon>Philodinidae</taxon>
        <taxon>Rotaria</taxon>
    </lineage>
</organism>
<dbReference type="Proteomes" id="UP000663864">
    <property type="component" value="Unassembled WGS sequence"/>
</dbReference>
<dbReference type="PANTHER" id="PTHR45641">
    <property type="entry name" value="TETRATRICOPEPTIDE REPEAT PROTEIN (AFU_ORTHOLOGUE AFUA_6G03870)"/>
    <property type="match status" value="1"/>
</dbReference>
<dbReference type="GO" id="GO:0005737">
    <property type="term" value="C:cytoplasm"/>
    <property type="evidence" value="ECO:0007669"/>
    <property type="project" value="UniProtKB-ARBA"/>
</dbReference>
<comment type="caution">
    <text evidence="9">The sequence shown here is derived from an EMBL/GenBank/DDBJ whole genome shotgun (WGS) entry which is preliminary data.</text>
</comment>
<name>A0A814BAE0_9BILA</name>
<feature type="repeat" description="TPR" evidence="7">
    <location>
        <begin position="497"/>
        <end position="530"/>
    </location>
</feature>
<evidence type="ECO:0000256" key="1">
    <source>
        <dbReference type="ARBA" id="ARBA00022723"/>
    </source>
</evidence>
<evidence type="ECO:0000256" key="3">
    <source>
        <dbReference type="ARBA" id="ARBA00022771"/>
    </source>
</evidence>
<dbReference type="PROSITE" id="PS50005">
    <property type="entry name" value="TPR"/>
    <property type="match status" value="6"/>
</dbReference>
<dbReference type="Pfam" id="PF13424">
    <property type="entry name" value="TPR_12"/>
    <property type="match status" value="3"/>
</dbReference>
<keyword evidence="4 7" id="KW-0802">TPR repeat</keyword>
<dbReference type="Pfam" id="PF13181">
    <property type="entry name" value="TPR_8"/>
    <property type="match status" value="1"/>
</dbReference>
<dbReference type="PROSITE" id="PS50089">
    <property type="entry name" value="ZF_RING_2"/>
    <property type="match status" value="1"/>
</dbReference>
<feature type="repeat" description="TPR" evidence="7">
    <location>
        <begin position="411"/>
        <end position="444"/>
    </location>
</feature>
<evidence type="ECO:0000256" key="5">
    <source>
        <dbReference type="ARBA" id="ARBA00022833"/>
    </source>
</evidence>
<feature type="repeat" description="TPR" evidence="7">
    <location>
        <begin position="207"/>
        <end position="240"/>
    </location>
</feature>
<evidence type="ECO:0000313" key="11">
    <source>
        <dbReference type="Proteomes" id="UP000663864"/>
    </source>
</evidence>
<dbReference type="SMART" id="SM00184">
    <property type="entry name" value="RING"/>
    <property type="match status" value="1"/>
</dbReference>
<feature type="domain" description="RING-type" evidence="8">
    <location>
        <begin position="14"/>
        <end position="54"/>
    </location>
</feature>
<dbReference type="EMBL" id="CAJNOT010000282">
    <property type="protein sequence ID" value="CAF0925782.1"/>
    <property type="molecule type" value="Genomic_DNA"/>
</dbReference>
<dbReference type="SMART" id="SM00028">
    <property type="entry name" value="TPR"/>
    <property type="match status" value="10"/>
</dbReference>
<dbReference type="InterPro" id="IPR011990">
    <property type="entry name" value="TPR-like_helical_dom_sf"/>
</dbReference>
<evidence type="ECO:0000256" key="7">
    <source>
        <dbReference type="PROSITE-ProRule" id="PRU00339"/>
    </source>
</evidence>
<dbReference type="Pfam" id="PF00097">
    <property type="entry name" value="zf-C3HC4"/>
    <property type="match status" value="1"/>
</dbReference>
<dbReference type="InterPro" id="IPR001841">
    <property type="entry name" value="Znf_RING"/>
</dbReference>
<evidence type="ECO:0000313" key="9">
    <source>
        <dbReference type="EMBL" id="CAF0925782.1"/>
    </source>
</evidence>
<sequence length="656" mass="75495">MTATQNDIQRLIECCICCDYLTEVRETPCCHQLFCYSCILSWLQTSTKNCPRCRSTTLTEQTLTKNFVIQRFVDNLEFDCPNKLQGCPAKVPRSDLTKHKHLCQYSPEKLTNKNREKLEELQALLAKYKTGKTHVTDSAIFDLAKLFHSEHEYQYARECLQLIKDTKNLPEMVTLQAQIERDDSHYDKALELYTQAFSLANSTLERIEILLAKGHLYIETAQYGHAKDTLKEALDLLETEDHPQRKAEILNAFGLVAKKCSDYDQAILAYNNALEIVDTNSDVWSEIISHLADIHRKKANYNEARDLYLKSLKQMEAIYGQNHPSIADIMNNLGMLLKKEGKYNEALDYLKQAIKISKHYYGEEHPSLGIYLTNIGDIYRKQGDFKTAEGTYKEALTSLEKAFGPNHIEIAEVLNSMGLVLKKRADYDGAEDYYTRAIQIVHNTFGHDQEHYKLGIYYNNLADLYRKRTQFDMALQLYQRALTSIEKTLGPQHSEAAEILHNIGQVQHQLEHFKEAIDYINRALIIIQKEFGDKHYKYGMFLNSLGLAYAMTDDYTTAYVHMKQALQILLTTLGTNHIEVCDVYSNLGDVCMKLVAEFDHGKAKNKKQTDKQSKLDEAKKYYTEAQRIVQATFGAEHTKSKQFLSLLFIVDNYNSL</sequence>
<evidence type="ECO:0000256" key="4">
    <source>
        <dbReference type="ARBA" id="ARBA00022803"/>
    </source>
</evidence>
<feature type="repeat" description="TPR" evidence="7">
    <location>
        <begin position="455"/>
        <end position="488"/>
    </location>
</feature>
<dbReference type="PANTHER" id="PTHR45641:SF19">
    <property type="entry name" value="NEPHROCYSTIN-3"/>
    <property type="match status" value="1"/>
</dbReference>
<dbReference type="SUPFAM" id="SSF57850">
    <property type="entry name" value="RING/U-box"/>
    <property type="match status" value="1"/>
</dbReference>
<dbReference type="Pfam" id="PF13374">
    <property type="entry name" value="TPR_10"/>
    <property type="match status" value="1"/>
</dbReference>
<dbReference type="Gene3D" id="3.30.40.10">
    <property type="entry name" value="Zinc/RING finger domain, C3HC4 (zinc finger)"/>
    <property type="match status" value="2"/>
</dbReference>
<dbReference type="Proteomes" id="UP000663836">
    <property type="component" value="Unassembled WGS sequence"/>
</dbReference>
<evidence type="ECO:0000259" key="8">
    <source>
        <dbReference type="PROSITE" id="PS50089"/>
    </source>
</evidence>